<accession>U6KAK4</accession>
<dbReference type="EMBL" id="HG685018">
    <property type="protein sequence ID" value="CDJ33252.1"/>
    <property type="molecule type" value="Genomic_DNA"/>
</dbReference>
<dbReference type="Pfam" id="PF11054">
    <property type="entry name" value="Surface_antigen"/>
    <property type="match status" value="1"/>
</dbReference>
<dbReference type="AlphaFoldDB" id="U6KAK4"/>
<evidence type="ECO:0000256" key="1">
    <source>
        <dbReference type="SAM" id="SignalP"/>
    </source>
</evidence>
<keyword evidence="1" id="KW-0732">Signal</keyword>
<dbReference type="InterPro" id="IPR021288">
    <property type="entry name" value="Surface_antigen"/>
</dbReference>
<dbReference type="VEuPathDB" id="ToxoDB:EMH_0081250"/>
<protein>
    <submittedName>
        <fullName evidence="2">SAG family member</fullName>
    </submittedName>
</protein>
<gene>
    <name evidence="2" type="ORF">EMH_0081250</name>
</gene>
<reference evidence="2" key="2">
    <citation type="submission" date="2013-10" db="EMBL/GenBank/DDBJ databases">
        <authorList>
            <person name="Aslett M."/>
        </authorList>
    </citation>
    <scope>NUCLEOTIDE SEQUENCE [LARGE SCALE GENOMIC DNA]</scope>
    <source>
        <strain evidence="2">Houghton</strain>
    </source>
</reference>
<dbReference type="Proteomes" id="UP000030744">
    <property type="component" value="Unassembled WGS sequence"/>
</dbReference>
<dbReference type="GeneID" id="25382530"/>
<feature type="chain" id="PRO_5004672483" evidence="1">
    <location>
        <begin position="21"/>
        <end position="222"/>
    </location>
</feature>
<evidence type="ECO:0000313" key="3">
    <source>
        <dbReference type="Proteomes" id="UP000030744"/>
    </source>
</evidence>
<evidence type="ECO:0000313" key="2">
    <source>
        <dbReference type="EMBL" id="CDJ33252.1"/>
    </source>
</evidence>
<keyword evidence="3" id="KW-1185">Reference proteome</keyword>
<name>U6KAK4_9EIME</name>
<organism evidence="2 3">
    <name type="scientific">Eimeria mitis</name>
    <dbReference type="NCBI Taxonomy" id="44415"/>
    <lineage>
        <taxon>Eukaryota</taxon>
        <taxon>Sar</taxon>
        <taxon>Alveolata</taxon>
        <taxon>Apicomplexa</taxon>
        <taxon>Conoidasida</taxon>
        <taxon>Coccidia</taxon>
        <taxon>Eucoccidiorida</taxon>
        <taxon>Eimeriorina</taxon>
        <taxon>Eimeriidae</taxon>
        <taxon>Eimeria</taxon>
    </lineage>
</organism>
<feature type="signal peptide" evidence="1">
    <location>
        <begin position="1"/>
        <end position="20"/>
    </location>
</feature>
<sequence>MSPLTLLAVIGASFLALTTAQETETGPTYTVTLGKDGECLAAVNAARQAVGFSQLIQAGTADTEKRLPAEVTSKKESDDDWAWKPVCKSLIPTTEKSGGTAGSAEQAEFQSGTYAYHVVDNPEAVDCTAIVNKWKDCRVVTCTKTTPAATSFRATRDTENKEETGYALICMTVPDVLRKEADKAPFTEEQWGQIVTAIEGSASAVMPGVVSLVLVILGLSML</sequence>
<reference evidence="2" key="1">
    <citation type="submission" date="2013-10" db="EMBL/GenBank/DDBJ databases">
        <title>Genomic analysis of the causative agents of coccidiosis in chickens.</title>
        <authorList>
            <person name="Reid A.J."/>
            <person name="Blake D."/>
            <person name="Billington K."/>
            <person name="Browne H."/>
            <person name="Dunn M."/>
            <person name="Hung S."/>
            <person name="Kawahara F."/>
            <person name="Miranda-Saavedra D."/>
            <person name="Mourier T."/>
            <person name="Nagra H."/>
            <person name="Otto T.D."/>
            <person name="Rawlings N."/>
            <person name="Sanchez A."/>
            <person name="Sanders M."/>
            <person name="Subramaniam C."/>
            <person name="Tay Y."/>
            <person name="Dear P."/>
            <person name="Doerig C."/>
            <person name="Gruber A."/>
            <person name="Parkinson J."/>
            <person name="Shirley M."/>
            <person name="Wan K.L."/>
            <person name="Berriman M."/>
            <person name="Tomley F."/>
            <person name="Pain A."/>
        </authorList>
    </citation>
    <scope>NUCLEOTIDE SEQUENCE [LARGE SCALE GENOMIC DNA]</scope>
    <source>
        <strain evidence="2">Houghton</strain>
    </source>
</reference>
<dbReference type="RefSeq" id="XP_013355816.1">
    <property type="nucleotide sequence ID" value="XM_013500362.1"/>
</dbReference>
<proteinExistence type="predicted"/>